<gene>
    <name evidence="2" type="ORF">V5799_002766</name>
    <name evidence="3" type="ORF">V5799_009051</name>
</gene>
<dbReference type="AlphaFoldDB" id="A0AAQ4DAW2"/>
<proteinExistence type="predicted"/>
<accession>A0AAQ4DAW2</accession>
<evidence type="ECO:0000313" key="3">
    <source>
        <dbReference type="EMBL" id="KAK8784580.1"/>
    </source>
</evidence>
<evidence type="ECO:0000256" key="1">
    <source>
        <dbReference type="SAM" id="MobiDB-lite"/>
    </source>
</evidence>
<feature type="compositionally biased region" description="Acidic residues" evidence="1">
    <location>
        <begin position="115"/>
        <end position="126"/>
    </location>
</feature>
<reference evidence="2" key="3">
    <citation type="submission" date="2024-02" db="EMBL/GenBank/DDBJ databases">
        <authorList>
            <person name="Mcdaniel E.A."/>
            <person name="Celebi F.M."/>
            <person name="Reiter T."/>
            <person name="Weiss E.C."/>
            <person name="Chou S."/>
        </authorList>
    </citation>
    <scope>NUCLEOTIDE SEQUENCE</scope>
    <source>
        <strain evidence="2">F_SG_1</strain>
        <tissue evidence="2">Salivary glands</tissue>
    </source>
</reference>
<comment type="caution">
    <text evidence="2">The sequence shown here is derived from an EMBL/GenBank/DDBJ whole genome shotgun (WGS) entry which is preliminary data.</text>
</comment>
<dbReference type="EMBL" id="JARKHS020004447">
    <property type="protein sequence ID" value="KAK8784580.1"/>
    <property type="molecule type" value="Genomic_DNA"/>
</dbReference>
<reference evidence="2" key="2">
    <citation type="submission" date="2023-03" db="EMBL/GenBank/DDBJ databases">
        <authorList>
            <person name="Thuy-Boun P."/>
        </authorList>
    </citation>
    <scope>NUCLEOTIDE SEQUENCE</scope>
    <source>
        <strain evidence="2">F_SG_1</strain>
        <tissue evidence="2">Salivary glands</tissue>
    </source>
</reference>
<reference evidence="2 4" key="1">
    <citation type="journal article" date="2023" name="Arcadia Sci">
        <title>De novo assembly of a long-read Amblyomma americanum tick genome.</title>
        <authorList>
            <person name="Chou S."/>
            <person name="Poskanzer K.E."/>
            <person name="Rollins M."/>
            <person name="Thuy-Boun P.S."/>
        </authorList>
    </citation>
    <scope>NUCLEOTIDE SEQUENCE [LARGE SCALE GENOMIC DNA]</scope>
    <source>
        <strain evidence="2">F_SG_1</strain>
        <tissue evidence="2">Salivary glands</tissue>
    </source>
</reference>
<keyword evidence="4" id="KW-1185">Reference proteome</keyword>
<feature type="region of interest" description="Disordered" evidence="1">
    <location>
        <begin position="60"/>
        <end position="126"/>
    </location>
</feature>
<name>A0AAQ4DAW2_AMBAM</name>
<sequence length="126" mass="13197">MKAVSLNPVLPSASYDAAISLIDEMVATLSDALEEADVKLPAEVAAMIGEVKHEAAAEAEMTGAPCVNKDTSDTSTLHQKTAEDDDRLNAGAASDHNPQADSSGLANLQTLKELDTEDEDSAEEEL</sequence>
<organism evidence="2 4">
    <name type="scientific">Amblyomma americanum</name>
    <name type="common">Lone star tick</name>
    <dbReference type="NCBI Taxonomy" id="6943"/>
    <lineage>
        <taxon>Eukaryota</taxon>
        <taxon>Metazoa</taxon>
        <taxon>Ecdysozoa</taxon>
        <taxon>Arthropoda</taxon>
        <taxon>Chelicerata</taxon>
        <taxon>Arachnida</taxon>
        <taxon>Acari</taxon>
        <taxon>Parasitiformes</taxon>
        <taxon>Ixodida</taxon>
        <taxon>Ixodoidea</taxon>
        <taxon>Ixodidae</taxon>
        <taxon>Amblyomminae</taxon>
        <taxon>Amblyomma</taxon>
    </lineage>
</organism>
<evidence type="ECO:0000313" key="2">
    <source>
        <dbReference type="EMBL" id="KAK8759602.1"/>
    </source>
</evidence>
<evidence type="ECO:0000313" key="4">
    <source>
        <dbReference type="Proteomes" id="UP001321473"/>
    </source>
</evidence>
<dbReference type="EMBL" id="JARKHS020032830">
    <property type="protein sequence ID" value="KAK8759602.1"/>
    <property type="molecule type" value="Genomic_DNA"/>
</dbReference>
<feature type="compositionally biased region" description="Polar residues" evidence="1">
    <location>
        <begin position="96"/>
        <end position="110"/>
    </location>
</feature>
<dbReference type="Proteomes" id="UP001321473">
    <property type="component" value="Unassembled WGS sequence"/>
</dbReference>
<protein>
    <submittedName>
        <fullName evidence="2">Uncharacterized protein</fullName>
    </submittedName>
</protein>